<evidence type="ECO:0000256" key="1">
    <source>
        <dbReference type="SAM" id="Phobius"/>
    </source>
</evidence>
<dbReference type="EMBL" id="JBHSJO010000001">
    <property type="protein sequence ID" value="MFC5017674.1"/>
    <property type="molecule type" value="Genomic_DNA"/>
</dbReference>
<feature type="transmembrane region" description="Helical" evidence="1">
    <location>
        <begin position="102"/>
        <end position="121"/>
    </location>
</feature>
<feature type="transmembrane region" description="Helical" evidence="1">
    <location>
        <begin position="74"/>
        <end position="96"/>
    </location>
</feature>
<comment type="caution">
    <text evidence="2">The sequence shown here is derived from an EMBL/GenBank/DDBJ whole genome shotgun (WGS) entry which is preliminary data.</text>
</comment>
<keyword evidence="1" id="KW-0812">Transmembrane</keyword>
<gene>
    <name evidence="2" type="ORF">ACFPRC_22735</name>
</gene>
<name>A0ABV9WWX8_9ACTN</name>
<accession>A0ABV9WWX8</accession>
<organism evidence="2 3">
    <name type="scientific">Streptomyces lienomycini</name>
    <dbReference type="NCBI Taxonomy" id="284035"/>
    <lineage>
        <taxon>Bacteria</taxon>
        <taxon>Bacillati</taxon>
        <taxon>Actinomycetota</taxon>
        <taxon>Actinomycetes</taxon>
        <taxon>Kitasatosporales</taxon>
        <taxon>Streptomycetaceae</taxon>
        <taxon>Streptomyces</taxon>
    </lineage>
</organism>
<dbReference type="RefSeq" id="WP_271416110.1">
    <property type="nucleotide sequence ID" value="NZ_BAAATN010000002.1"/>
</dbReference>
<keyword evidence="3" id="KW-1185">Reference proteome</keyword>
<sequence>MADQEAESLPSSRSRTEDHVVANLHAWIDLPPAHLKVALGFYGEREKRDHEYRIAKTERDQEIQRLEVLNQHRLDVMGMMAAFVISVASVGSAIYFGARHDYWMAGIMLGPTVFAIMKLFITRKADKSDLKAAGGTLGAVTQQGSPQSLQ</sequence>
<protein>
    <recommendedName>
        <fullName evidence="4">DUF2335 domain-containing protein</fullName>
    </recommendedName>
</protein>
<dbReference type="Proteomes" id="UP001595855">
    <property type="component" value="Unassembled WGS sequence"/>
</dbReference>
<evidence type="ECO:0000313" key="2">
    <source>
        <dbReference type="EMBL" id="MFC5017674.1"/>
    </source>
</evidence>
<keyword evidence="1" id="KW-0472">Membrane</keyword>
<reference evidence="3" key="1">
    <citation type="journal article" date="2019" name="Int. J. Syst. Evol. Microbiol.">
        <title>The Global Catalogue of Microorganisms (GCM) 10K type strain sequencing project: providing services to taxonomists for standard genome sequencing and annotation.</title>
        <authorList>
            <consortium name="The Broad Institute Genomics Platform"/>
            <consortium name="The Broad Institute Genome Sequencing Center for Infectious Disease"/>
            <person name="Wu L."/>
            <person name="Ma J."/>
        </authorList>
    </citation>
    <scope>NUCLEOTIDE SEQUENCE [LARGE SCALE GENOMIC DNA]</scope>
    <source>
        <strain evidence="3">CGMCC 4.1542</strain>
    </source>
</reference>
<evidence type="ECO:0000313" key="3">
    <source>
        <dbReference type="Proteomes" id="UP001595855"/>
    </source>
</evidence>
<proteinExistence type="predicted"/>
<evidence type="ECO:0008006" key="4">
    <source>
        <dbReference type="Google" id="ProtNLM"/>
    </source>
</evidence>
<keyword evidence="1" id="KW-1133">Transmembrane helix</keyword>